<dbReference type="AlphaFoldDB" id="A0A5D2KH78"/>
<keyword evidence="2" id="KW-1185">Reference proteome</keyword>
<reference evidence="1 2" key="1">
    <citation type="submission" date="2019-07" db="EMBL/GenBank/DDBJ databases">
        <title>WGS assembly of Gossypium tomentosum.</title>
        <authorList>
            <person name="Chen Z.J."/>
            <person name="Sreedasyam A."/>
            <person name="Ando A."/>
            <person name="Song Q."/>
            <person name="De L."/>
            <person name="Hulse-Kemp A."/>
            <person name="Ding M."/>
            <person name="Ye W."/>
            <person name="Kirkbride R."/>
            <person name="Jenkins J."/>
            <person name="Plott C."/>
            <person name="Lovell J."/>
            <person name="Lin Y.-M."/>
            <person name="Vaughn R."/>
            <person name="Liu B."/>
            <person name="Li W."/>
            <person name="Simpson S."/>
            <person name="Scheffler B."/>
            <person name="Saski C."/>
            <person name="Grover C."/>
            <person name="Hu G."/>
            <person name="Conover J."/>
            <person name="Carlson J."/>
            <person name="Shu S."/>
            <person name="Boston L."/>
            <person name="Williams M."/>
            <person name="Peterson D."/>
            <person name="Mcgee K."/>
            <person name="Jones D."/>
            <person name="Wendel J."/>
            <person name="Stelly D."/>
            <person name="Grimwood J."/>
            <person name="Schmutz J."/>
        </authorList>
    </citation>
    <scope>NUCLEOTIDE SEQUENCE [LARGE SCALE GENOMIC DNA]</scope>
    <source>
        <strain evidence="1">7179.01</strain>
    </source>
</reference>
<protein>
    <submittedName>
        <fullName evidence="1">Uncharacterized protein</fullName>
    </submittedName>
</protein>
<dbReference type="Proteomes" id="UP000322667">
    <property type="component" value="Chromosome D06"/>
</dbReference>
<evidence type="ECO:0000313" key="2">
    <source>
        <dbReference type="Proteomes" id="UP000322667"/>
    </source>
</evidence>
<dbReference type="EMBL" id="CM017628">
    <property type="protein sequence ID" value="TYH66531.1"/>
    <property type="molecule type" value="Genomic_DNA"/>
</dbReference>
<name>A0A5D2KH78_GOSTO</name>
<proteinExistence type="predicted"/>
<evidence type="ECO:0000313" key="1">
    <source>
        <dbReference type="EMBL" id="TYH66531.1"/>
    </source>
</evidence>
<gene>
    <name evidence="1" type="ORF">ES332_D06G129500v1</name>
</gene>
<organism evidence="1 2">
    <name type="scientific">Gossypium tomentosum</name>
    <name type="common">Hawaiian cotton</name>
    <name type="synonym">Gossypium sandvicense</name>
    <dbReference type="NCBI Taxonomy" id="34277"/>
    <lineage>
        <taxon>Eukaryota</taxon>
        <taxon>Viridiplantae</taxon>
        <taxon>Streptophyta</taxon>
        <taxon>Embryophyta</taxon>
        <taxon>Tracheophyta</taxon>
        <taxon>Spermatophyta</taxon>
        <taxon>Magnoliopsida</taxon>
        <taxon>eudicotyledons</taxon>
        <taxon>Gunneridae</taxon>
        <taxon>Pentapetalae</taxon>
        <taxon>rosids</taxon>
        <taxon>malvids</taxon>
        <taxon>Malvales</taxon>
        <taxon>Malvaceae</taxon>
        <taxon>Malvoideae</taxon>
        <taxon>Gossypium</taxon>
    </lineage>
</organism>
<sequence>MAAERAKTRLPGTGVRRQLGVEAVVHVRGQSLIAALEAHHYC</sequence>
<accession>A0A5D2KH78</accession>